<feature type="non-terminal residue" evidence="3">
    <location>
        <position position="157"/>
    </location>
</feature>
<sequence>MNPDVAAAVHRLVREGILTKSQALPLLRVAKGQLISVYEELRLVLYAGVLLVTTGVGFLVVENLDRLGPIAVAASLTLAVGACWVWIRRKAPPFSWEQAPSADIAFDYILLLGVLLTSADVAYIEAQFTPLGPNWPWHLLWASLFMAWASFCYDSRV</sequence>
<protein>
    <recommendedName>
        <fullName evidence="2">DUF2157 domain-containing protein</fullName>
    </recommendedName>
</protein>
<feature type="transmembrane region" description="Helical" evidence="1">
    <location>
        <begin position="108"/>
        <end position="129"/>
    </location>
</feature>
<dbReference type="Pfam" id="PF09925">
    <property type="entry name" value="DUF2157"/>
    <property type="match status" value="1"/>
</dbReference>
<proteinExistence type="predicted"/>
<name>X0U452_9ZZZZ</name>
<reference evidence="3" key="1">
    <citation type="journal article" date="2014" name="Front. Microbiol.">
        <title>High frequency of phylogenetically diverse reductive dehalogenase-homologous genes in deep subseafloor sedimentary metagenomes.</title>
        <authorList>
            <person name="Kawai M."/>
            <person name="Futagami T."/>
            <person name="Toyoda A."/>
            <person name="Takaki Y."/>
            <person name="Nishi S."/>
            <person name="Hori S."/>
            <person name="Arai W."/>
            <person name="Tsubouchi T."/>
            <person name="Morono Y."/>
            <person name="Uchiyama I."/>
            <person name="Ito T."/>
            <person name="Fujiyama A."/>
            <person name="Inagaki F."/>
            <person name="Takami H."/>
        </authorList>
    </citation>
    <scope>NUCLEOTIDE SEQUENCE</scope>
    <source>
        <strain evidence="3">Expedition CK06-06</strain>
    </source>
</reference>
<gene>
    <name evidence="3" type="ORF">S01H1_19420</name>
</gene>
<feature type="transmembrane region" description="Helical" evidence="1">
    <location>
        <begin position="135"/>
        <end position="153"/>
    </location>
</feature>
<evidence type="ECO:0000259" key="2">
    <source>
        <dbReference type="Pfam" id="PF09925"/>
    </source>
</evidence>
<accession>X0U452</accession>
<dbReference type="AlphaFoldDB" id="X0U452"/>
<keyword evidence="1" id="KW-0812">Transmembrane</keyword>
<organism evidence="3">
    <name type="scientific">marine sediment metagenome</name>
    <dbReference type="NCBI Taxonomy" id="412755"/>
    <lineage>
        <taxon>unclassified sequences</taxon>
        <taxon>metagenomes</taxon>
        <taxon>ecological metagenomes</taxon>
    </lineage>
</organism>
<keyword evidence="1" id="KW-0472">Membrane</keyword>
<evidence type="ECO:0000256" key="1">
    <source>
        <dbReference type="SAM" id="Phobius"/>
    </source>
</evidence>
<comment type="caution">
    <text evidence="3">The sequence shown here is derived from an EMBL/GenBank/DDBJ whole genome shotgun (WGS) entry which is preliminary data.</text>
</comment>
<feature type="transmembrane region" description="Helical" evidence="1">
    <location>
        <begin position="43"/>
        <end position="61"/>
    </location>
</feature>
<dbReference type="EMBL" id="BARS01010487">
    <property type="protein sequence ID" value="GAF94121.1"/>
    <property type="molecule type" value="Genomic_DNA"/>
</dbReference>
<feature type="domain" description="DUF2157" evidence="2">
    <location>
        <begin position="11"/>
        <end position="151"/>
    </location>
</feature>
<dbReference type="InterPro" id="IPR018677">
    <property type="entry name" value="DUF2157"/>
</dbReference>
<feature type="transmembrane region" description="Helical" evidence="1">
    <location>
        <begin position="67"/>
        <end position="87"/>
    </location>
</feature>
<evidence type="ECO:0000313" key="3">
    <source>
        <dbReference type="EMBL" id="GAF94121.1"/>
    </source>
</evidence>
<keyword evidence="1" id="KW-1133">Transmembrane helix</keyword>